<organism evidence="3 4">
    <name type="scientific">Marinomonas arenicola</name>
    <dbReference type="NCBI Taxonomy" id="569601"/>
    <lineage>
        <taxon>Bacteria</taxon>
        <taxon>Pseudomonadati</taxon>
        <taxon>Pseudomonadota</taxon>
        <taxon>Gammaproteobacteria</taxon>
        <taxon>Oceanospirillales</taxon>
        <taxon>Oceanospirillaceae</taxon>
        <taxon>Marinomonas</taxon>
    </lineage>
</organism>
<proteinExistence type="inferred from homology"/>
<keyword evidence="4" id="KW-1185">Reference proteome</keyword>
<dbReference type="SMART" id="SM01007">
    <property type="entry name" value="Aldolase_II"/>
    <property type="match status" value="1"/>
</dbReference>
<accession>A0ABU9G8X7</accession>
<gene>
    <name evidence="3" type="ORF">V6242_17410</name>
</gene>
<dbReference type="SUPFAM" id="SSF53639">
    <property type="entry name" value="AraD/HMP-PK domain-like"/>
    <property type="match status" value="1"/>
</dbReference>
<dbReference type="InterPro" id="IPR036409">
    <property type="entry name" value="Aldolase_II/adducin_N_sf"/>
</dbReference>
<evidence type="ECO:0000259" key="2">
    <source>
        <dbReference type="SMART" id="SM01007"/>
    </source>
</evidence>
<dbReference type="InterPro" id="IPR001303">
    <property type="entry name" value="Aldolase_II/adducin_N"/>
</dbReference>
<name>A0ABU9G8X7_9GAMM</name>
<dbReference type="RefSeq" id="WP_341568172.1">
    <property type="nucleotide sequence ID" value="NZ_JBAKAR010000024.1"/>
</dbReference>
<dbReference type="InterPro" id="IPR051017">
    <property type="entry name" value="Aldolase-II_Adducin_sf"/>
</dbReference>
<sequence length="256" mass="28948">MLSNKKYFEQPSQFTDQEWQARIDLAAMYRIFAYLKWDESIYNHISLRIPGDNEHYLINPFGLHYSEVTASNLVKVDLAGNIVGHSAWPINPAGFTFHSAIHDKVDNAHCIMHVHTTPTLAVCCLEEGISYSNFYSAQIYDKVSYHEFEGITLHMEEGQRIIDSANGNPILMLRNHGPVVMGSTLAQAFSLMWLVNRACEVQLASMSMGKVKEIPEDICRQCTADSLPLNPKYGAGEDVFAAMKRIIEKQDPSYKQ</sequence>
<dbReference type="EMBL" id="JBAKAR010000024">
    <property type="protein sequence ID" value="MEL0614934.1"/>
    <property type="molecule type" value="Genomic_DNA"/>
</dbReference>
<evidence type="ECO:0000256" key="1">
    <source>
        <dbReference type="ARBA" id="ARBA00037961"/>
    </source>
</evidence>
<reference evidence="3 4" key="1">
    <citation type="submission" date="2024-02" db="EMBL/GenBank/DDBJ databases">
        <title>Bacteria isolated from the canopy kelp, Nereocystis luetkeana.</title>
        <authorList>
            <person name="Pfister C.A."/>
            <person name="Younker I.T."/>
            <person name="Light S.H."/>
        </authorList>
    </citation>
    <scope>NUCLEOTIDE SEQUENCE [LARGE SCALE GENOMIC DNA]</scope>
    <source>
        <strain evidence="3 4">TI.4.07</strain>
    </source>
</reference>
<comment type="similarity">
    <text evidence="1">Belongs to the aldolase class II family.</text>
</comment>
<dbReference type="PANTHER" id="PTHR10672:SF3">
    <property type="entry name" value="PROTEIN HU-LI TAI SHAO"/>
    <property type="match status" value="1"/>
</dbReference>
<dbReference type="Gene3D" id="3.40.225.10">
    <property type="entry name" value="Class II aldolase/adducin N-terminal domain"/>
    <property type="match status" value="1"/>
</dbReference>
<comment type="caution">
    <text evidence="3">The sequence shown here is derived from an EMBL/GenBank/DDBJ whole genome shotgun (WGS) entry which is preliminary data.</text>
</comment>
<feature type="domain" description="Class II aldolase/adducin N-terminal" evidence="2">
    <location>
        <begin position="23"/>
        <end position="203"/>
    </location>
</feature>
<dbReference type="PANTHER" id="PTHR10672">
    <property type="entry name" value="ADDUCIN"/>
    <property type="match status" value="1"/>
</dbReference>
<dbReference type="NCBIfam" id="NF005451">
    <property type="entry name" value="PRK07044.1"/>
    <property type="match status" value="1"/>
</dbReference>
<evidence type="ECO:0000313" key="4">
    <source>
        <dbReference type="Proteomes" id="UP001379949"/>
    </source>
</evidence>
<dbReference type="Pfam" id="PF00596">
    <property type="entry name" value="Aldolase_II"/>
    <property type="match status" value="1"/>
</dbReference>
<protein>
    <submittedName>
        <fullName evidence="3">Class II aldolase/adducin family protein</fullName>
    </submittedName>
</protein>
<dbReference type="Proteomes" id="UP001379949">
    <property type="component" value="Unassembled WGS sequence"/>
</dbReference>
<evidence type="ECO:0000313" key="3">
    <source>
        <dbReference type="EMBL" id="MEL0614934.1"/>
    </source>
</evidence>